<dbReference type="PANTHER" id="PTHR32282">
    <property type="entry name" value="BINDING PROTEIN TRANSPEPTIDASE, PUTATIVE-RELATED"/>
    <property type="match status" value="1"/>
</dbReference>
<keyword evidence="4" id="KW-0645">Protease</keyword>
<dbReference type="AlphaFoldDB" id="A0A7W8SD45"/>
<evidence type="ECO:0000256" key="10">
    <source>
        <dbReference type="ARBA" id="ARBA00023268"/>
    </source>
</evidence>
<comment type="catalytic activity">
    <reaction evidence="12">
        <text>Preferential cleavage: (Ac)2-L-Lys-D-Ala-|-D-Ala. Also transpeptidation of peptidyl-alanyl moieties that are N-acyl substituents of D-alanine.</text>
        <dbReference type="EC" id="3.4.16.4"/>
    </reaction>
</comment>
<dbReference type="GO" id="GO:0009002">
    <property type="term" value="F:serine-type D-Ala-D-Ala carboxypeptidase activity"/>
    <property type="evidence" value="ECO:0007669"/>
    <property type="project" value="UniProtKB-EC"/>
</dbReference>
<feature type="domain" description="PASTA" evidence="15">
    <location>
        <begin position="711"/>
        <end position="775"/>
    </location>
</feature>
<dbReference type="FunFam" id="1.10.3810.10:FF:000001">
    <property type="entry name" value="Penicillin-binding protein 1A"/>
    <property type="match status" value="1"/>
</dbReference>
<dbReference type="Gene3D" id="3.40.710.10">
    <property type="entry name" value="DD-peptidase/beta-lactamase superfamily"/>
    <property type="match status" value="1"/>
</dbReference>
<proteinExistence type="inferred from homology"/>
<feature type="region of interest" description="Disordered" evidence="14">
    <location>
        <begin position="742"/>
        <end position="813"/>
    </location>
</feature>
<comment type="caution">
    <text evidence="16">The sequence shown here is derived from an EMBL/GenBank/DDBJ whole genome shotgun (WGS) entry which is preliminary data.</text>
</comment>
<evidence type="ECO:0000313" key="16">
    <source>
        <dbReference type="EMBL" id="MBB5472634.1"/>
    </source>
</evidence>
<evidence type="ECO:0000256" key="4">
    <source>
        <dbReference type="ARBA" id="ARBA00022670"/>
    </source>
</evidence>
<dbReference type="GO" id="GO:0030288">
    <property type="term" value="C:outer membrane-bounded periplasmic space"/>
    <property type="evidence" value="ECO:0007669"/>
    <property type="project" value="TreeGrafter"/>
</dbReference>
<sequence length="813" mass="84616">MAPPPSPRGRQVTVVQALALLLAFVLAAGVGGLLTAGLVMPTVAAANTATDLSVQAFEDLPGELEPGPLSENSTMLAADGTVLATFFAENRVVVSLDQVSKPMQDAVVATEDRRFYLHGGIDPAGMMRALVQNQLGSSQQGASTLTQQYIKNVLIEAATREGDLAAVEEAREDQGPEGYARKLREAKLAIALEKRMTKDEILENYLNIAQFGVATYGVESAAQRYFSKSAAEVTYLEAATIAGITNSPTLYDPVKNPASSEKRRNTVLNRMLRENYITQEEYDLGVATPIADTLHVSEPRSGCMAAGDVVAGSGFFCDYVTRVIENDPAFGATAEERRDVLLRGGLTIRTTLDPRQQSIADAEVKAGVPVDDPQGIGSAISVVEPGTGQIKAMAENRNFNNSADATGRDTSVNYNTSYDYGGSTGFAPGSTFKPFTLLEWLKQGHNLSERVNGSVRPLNENQFTSCGAKGINKSWTPGNAEGGRGVMSVADATKGSVNLAYLTMAMQLDLCNVMEGAAQLGVVKAGGKSGTGVFDAYPANVLGSQSTTPLALAGAYATFASGGTYCQPIAITSVQDASGVELPIPSANCTQAISPEIANAMNFAMSKVWEGTGRDIGRPSGYTASGKTGTTSENEYTWFVGYTPRLATAVWVGYPDKFTPMQGVRVNGRYIPNMYGATVAGPTWKRFMDQALADGQPNPEFGAPSNDSVFGKPVAVPSVVGQDEATARRTLEGAGFTVTVGTPVSSDTVPAGGVATQDPSGTATAGSVITIALSTGPAAQPNTGDQNPGNGNSGGNQGNGNAGGNPGGGGPNP</sequence>
<dbReference type="OrthoDB" id="9766909at2"/>
<dbReference type="GO" id="GO:0071555">
    <property type="term" value="P:cell wall organization"/>
    <property type="evidence" value="ECO:0007669"/>
    <property type="project" value="UniProtKB-KW"/>
</dbReference>
<dbReference type="SUPFAM" id="SSF56601">
    <property type="entry name" value="beta-lactamase/transpeptidase-like"/>
    <property type="match status" value="1"/>
</dbReference>
<comment type="similarity">
    <text evidence="1">In the C-terminal section; belongs to the transpeptidase family.</text>
</comment>
<dbReference type="GO" id="GO:0009252">
    <property type="term" value="P:peptidoglycan biosynthetic process"/>
    <property type="evidence" value="ECO:0007669"/>
    <property type="project" value="UniProtKB-KW"/>
</dbReference>
<feature type="compositionally biased region" description="Polar residues" evidence="14">
    <location>
        <begin position="757"/>
        <end position="767"/>
    </location>
</feature>
<keyword evidence="10" id="KW-0511">Multifunctional enzyme</keyword>
<dbReference type="PANTHER" id="PTHR32282:SF33">
    <property type="entry name" value="PEPTIDOGLYCAN GLYCOSYLTRANSFERASE"/>
    <property type="match status" value="1"/>
</dbReference>
<organism evidence="16 17">
    <name type="scientific">Cellulomonas hominis</name>
    <dbReference type="NCBI Taxonomy" id="156981"/>
    <lineage>
        <taxon>Bacteria</taxon>
        <taxon>Bacillati</taxon>
        <taxon>Actinomycetota</taxon>
        <taxon>Actinomycetes</taxon>
        <taxon>Micrococcales</taxon>
        <taxon>Cellulomonadaceae</taxon>
        <taxon>Cellulomonas</taxon>
    </lineage>
</organism>
<dbReference type="Pfam" id="PF03793">
    <property type="entry name" value="PASTA"/>
    <property type="match status" value="1"/>
</dbReference>
<dbReference type="Pfam" id="PF00912">
    <property type="entry name" value="Transgly"/>
    <property type="match status" value="1"/>
</dbReference>
<evidence type="ECO:0000256" key="3">
    <source>
        <dbReference type="ARBA" id="ARBA00022645"/>
    </source>
</evidence>
<dbReference type="RefSeq" id="WP_146837297.1">
    <property type="nucleotide sequence ID" value="NZ_BJVQ01000024.1"/>
</dbReference>
<dbReference type="PROSITE" id="PS51178">
    <property type="entry name" value="PASTA"/>
    <property type="match status" value="1"/>
</dbReference>
<dbReference type="GO" id="GO:0008658">
    <property type="term" value="F:penicillin binding"/>
    <property type="evidence" value="ECO:0007669"/>
    <property type="project" value="InterPro"/>
</dbReference>
<evidence type="ECO:0000256" key="7">
    <source>
        <dbReference type="ARBA" id="ARBA00022801"/>
    </source>
</evidence>
<dbReference type="InterPro" id="IPR005543">
    <property type="entry name" value="PASTA_dom"/>
</dbReference>
<evidence type="ECO:0000256" key="2">
    <source>
        <dbReference type="ARBA" id="ARBA00007739"/>
    </source>
</evidence>
<dbReference type="InterPro" id="IPR023346">
    <property type="entry name" value="Lysozyme-like_dom_sf"/>
</dbReference>
<comment type="catalytic activity">
    <reaction evidence="13">
        <text>[GlcNAc-(1-&gt;4)-Mur2Ac(oyl-L-Ala-gamma-D-Glu-L-Lys-D-Ala-D-Ala)](n)-di-trans,octa-cis-undecaprenyl diphosphate + beta-D-GlcNAc-(1-&gt;4)-Mur2Ac(oyl-L-Ala-gamma-D-Glu-L-Lys-D-Ala-D-Ala)-di-trans,octa-cis-undecaprenyl diphosphate = [GlcNAc-(1-&gt;4)-Mur2Ac(oyl-L-Ala-gamma-D-Glu-L-Lys-D-Ala-D-Ala)](n+1)-di-trans,octa-cis-undecaprenyl diphosphate + di-trans,octa-cis-undecaprenyl diphosphate + H(+)</text>
        <dbReference type="Rhea" id="RHEA:23708"/>
        <dbReference type="Rhea" id="RHEA-COMP:9602"/>
        <dbReference type="Rhea" id="RHEA-COMP:9603"/>
        <dbReference type="ChEBI" id="CHEBI:15378"/>
        <dbReference type="ChEBI" id="CHEBI:58405"/>
        <dbReference type="ChEBI" id="CHEBI:60033"/>
        <dbReference type="ChEBI" id="CHEBI:78435"/>
        <dbReference type="EC" id="2.4.99.28"/>
    </reaction>
</comment>
<keyword evidence="9" id="KW-0573">Peptidoglycan synthesis</keyword>
<evidence type="ECO:0000259" key="15">
    <source>
        <dbReference type="PROSITE" id="PS51178"/>
    </source>
</evidence>
<evidence type="ECO:0000313" key="17">
    <source>
        <dbReference type="Proteomes" id="UP000564629"/>
    </source>
</evidence>
<dbReference type="GO" id="GO:0008360">
    <property type="term" value="P:regulation of cell shape"/>
    <property type="evidence" value="ECO:0007669"/>
    <property type="project" value="UniProtKB-KW"/>
</dbReference>
<keyword evidence="8" id="KW-0133">Cell shape</keyword>
<dbReference type="CDD" id="cd06577">
    <property type="entry name" value="PASTA_pknB"/>
    <property type="match status" value="1"/>
</dbReference>
<keyword evidence="5" id="KW-0328">Glycosyltransferase</keyword>
<dbReference type="SMART" id="SM00740">
    <property type="entry name" value="PASTA"/>
    <property type="match status" value="1"/>
</dbReference>
<evidence type="ECO:0000256" key="14">
    <source>
        <dbReference type="SAM" id="MobiDB-lite"/>
    </source>
</evidence>
<protein>
    <submittedName>
        <fullName evidence="16">Membrane peptidoglycan carboxypeptidase</fullName>
    </submittedName>
</protein>
<dbReference type="SUPFAM" id="SSF53955">
    <property type="entry name" value="Lysozyme-like"/>
    <property type="match status" value="1"/>
</dbReference>
<evidence type="ECO:0000256" key="13">
    <source>
        <dbReference type="ARBA" id="ARBA00049902"/>
    </source>
</evidence>
<keyword evidence="7" id="KW-0378">Hydrolase</keyword>
<feature type="compositionally biased region" description="Gly residues" evidence="14">
    <location>
        <begin position="791"/>
        <end position="813"/>
    </location>
</feature>
<dbReference type="GO" id="GO:0006508">
    <property type="term" value="P:proteolysis"/>
    <property type="evidence" value="ECO:0007669"/>
    <property type="project" value="UniProtKB-KW"/>
</dbReference>
<dbReference type="InterPro" id="IPR001460">
    <property type="entry name" value="PCN-bd_Tpept"/>
</dbReference>
<dbReference type="InterPro" id="IPR012338">
    <property type="entry name" value="Beta-lactam/transpept-like"/>
</dbReference>
<name>A0A7W8SD45_9CELL</name>
<evidence type="ECO:0000256" key="6">
    <source>
        <dbReference type="ARBA" id="ARBA00022679"/>
    </source>
</evidence>
<dbReference type="GO" id="GO:0008955">
    <property type="term" value="F:peptidoglycan glycosyltransferase activity"/>
    <property type="evidence" value="ECO:0007669"/>
    <property type="project" value="UniProtKB-EC"/>
</dbReference>
<dbReference type="Proteomes" id="UP000564629">
    <property type="component" value="Unassembled WGS sequence"/>
</dbReference>
<dbReference type="Gene3D" id="1.10.3810.10">
    <property type="entry name" value="Biosynthetic peptidoglycan transglycosylase-like"/>
    <property type="match status" value="1"/>
</dbReference>
<comment type="similarity">
    <text evidence="2">In the N-terminal section; belongs to the glycosyltransferase 51 family.</text>
</comment>
<evidence type="ECO:0000256" key="9">
    <source>
        <dbReference type="ARBA" id="ARBA00022984"/>
    </source>
</evidence>
<gene>
    <name evidence="16" type="ORF">HNR08_001370</name>
</gene>
<keyword evidence="11" id="KW-0961">Cell wall biogenesis/degradation</keyword>
<evidence type="ECO:0000256" key="12">
    <source>
        <dbReference type="ARBA" id="ARBA00034000"/>
    </source>
</evidence>
<evidence type="ECO:0000256" key="5">
    <source>
        <dbReference type="ARBA" id="ARBA00022676"/>
    </source>
</evidence>
<dbReference type="InterPro" id="IPR001264">
    <property type="entry name" value="Glyco_trans_51"/>
</dbReference>
<dbReference type="Pfam" id="PF00905">
    <property type="entry name" value="Transpeptidase"/>
    <property type="match status" value="1"/>
</dbReference>
<dbReference type="EMBL" id="JACHDN010000001">
    <property type="protein sequence ID" value="MBB5472634.1"/>
    <property type="molecule type" value="Genomic_DNA"/>
</dbReference>
<keyword evidence="3 16" id="KW-0121">Carboxypeptidase</keyword>
<dbReference type="InterPro" id="IPR050396">
    <property type="entry name" value="Glycosyltr_51/Transpeptidase"/>
</dbReference>
<reference evidence="16 17" key="1">
    <citation type="submission" date="2020-08" db="EMBL/GenBank/DDBJ databases">
        <title>Sequencing the genomes of 1000 actinobacteria strains.</title>
        <authorList>
            <person name="Klenk H.-P."/>
        </authorList>
    </citation>
    <scope>NUCLEOTIDE SEQUENCE [LARGE SCALE GENOMIC DNA]</scope>
    <source>
        <strain evidence="16 17">DSM 9581</strain>
    </source>
</reference>
<dbReference type="InterPro" id="IPR036950">
    <property type="entry name" value="PBP_transglycosylase"/>
</dbReference>
<dbReference type="Gene3D" id="3.30.10.20">
    <property type="match status" value="1"/>
</dbReference>
<evidence type="ECO:0000256" key="8">
    <source>
        <dbReference type="ARBA" id="ARBA00022960"/>
    </source>
</evidence>
<keyword evidence="6" id="KW-0808">Transferase</keyword>
<accession>A0A7W8SD45</accession>
<evidence type="ECO:0000256" key="11">
    <source>
        <dbReference type="ARBA" id="ARBA00023316"/>
    </source>
</evidence>
<evidence type="ECO:0000256" key="1">
    <source>
        <dbReference type="ARBA" id="ARBA00007090"/>
    </source>
</evidence>